<keyword evidence="4" id="KW-1185">Reference proteome</keyword>
<feature type="region of interest" description="Disordered" evidence="1">
    <location>
        <begin position="1"/>
        <end position="24"/>
    </location>
</feature>
<gene>
    <name evidence="3" type="ORF">SEMRO_189_G081470.1</name>
</gene>
<accession>A0A9N8DP77</accession>
<keyword evidence="2" id="KW-0812">Transmembrane</keyword>
<sequence>MAEDRDRTTQAPFEMMDDDGEVDDFFDTAAPDSNPPTYNLSSEQFIFDGDEHAVVVPPTSQYVNNDEPLLPDYLIPSYSRDEVFEEDRWSDDHPMALPLLVEQQQPTGRRRYSELSGLNYLNLCTFLVYLTVSIAIGSGVVERAHPSWLPSTWTVTTLPQYETLLTPIQWAGDYLWIPVLCWEGIFVLVQLLPKVRSGSEVVTGVACSYFHIGMLQSLATLLFCLKWIIPAWVALAGTVASLLWMQAKQEEHQSTTTPHKWKYWVFRFPFDLHIGWLLPLLASRGSMIFRYYCRTQHGLQLAADIVTMALLLPCAGAYLVVRGNNSGPRNWVVPVLILWAYLGIACRLRVQPPVALIDAYGMDVCVAIRDAAWCFAGTVALLLIPQIAIWIAREFLTIHVVQLADDDGEDVGGNEDMLLLRNHASAEPSMSGMTEF</sequence>
<organism evidence="3 4">
    <name type="scientific">Seminavis robusta</name>
    <dbReference type="NCBI Taxonomy" id="568900"/>
    <lineage>
        <taxon>Eukaryota</taxon>
        <taxon>Sar</taxon>
        <taxon>Stramenopiles</taxon>
        <taxon>Ochrophyta</taxon>
        <taxon>Bacillariophyta</taxon>
        <taxon>Bacillariophyceae</taxon>
        <taxon>Bacillariophycidae</taxon>
        <taxon>Naviculales</taxon>
        <taxon>Naviculaceae</taxon>
        <taxon>Seminavis</taxon>
    </lineage>
</organism>
<dbReference type="AlphaFoldDB" id="A0A9N8DP77"/>
<feature type="transmembrane region" description="Helical" evidence="2">
    <location>
        <begin position="301"/>
        <end position="319"/>
    </location>
</feature>
<feature type="compositionally biased region" description="Acidic residues" evidence="1">
    <location>
        <begin position="15"/>
        <end position="24"/>
    </location>
</feature>
<dbReference type="EMBL" id="CAICTM010000188">
    <property type="protein sequence ID" value="CAB9504200.1"/>
    <property type="molecule type" value="Genomic_DNA"/>
</dbReference>
<dbReference type="Proteomes" id="UP001153069">
    <property type="component" value="Unassembled WGS sequence"/>
</dbReference>
<feature type="transmembrane region" description="Helical" evidence="2">
    <location>
        <begin position="218"/>
        <end position="244"/>
    </location>
</feature>
<dbReference type="OrthoDB" id="44017at2759"/>
<feature type="transmembrane region" description="Helical" evidence="2">
    <location>
        <begin position="371"/>
        <end position="392"/>
    </location>
</feature>
<keyword evidence="2" id="KW-0472">Membrane</keyword>
<feature type="transmembrane region" description="Helical" evidence="2">
    <location>
        <begin position="174"/>
        <end position="192"/>
    </location>
</feature>
<name>A0A9N8DP77_9STRA</name>
<proteinExistence type="predicted"/>
<keyword evidence="2" id="KW-1133">Transmembrane helix</keyword>
<evidence type="ECO:0000256" key="1">
    <source>
        <dbReference type="SAM" id="MobiDB-lite"/>
    </source>
</evidence>
<evidence type="ECO:0000256" key="2">
    <source>
        <dbReference type="SAM" id="Phobius"/>
    </source>
</evidence>
<evidence type="ECO:0000313" key="4">
    <source>
        <dbReference type="Proteomes" id="UP001153069"/>
    </source>
</evidence>
<comment type="caution">
    <text evidence="3">The sequence shown here is derived from an EMBL/GenBank/DDBJ whole genome shotgun (WGS) entry which is preliminary data.</text>
</comment>
<evidence type="ECO:0000313" key="3">
    <source>
        <dbReference type="EMBL" id="CAB9504200.1"/>
    </source>
</evidence>
<protein>
    <submittedName>
        <fullName evidence="3">Uncharacterized protein</fullName>
    </submittedName>
</protein>
<feature type="transmembrane region" description="Helical" evidence="2">
    <location>
        <begin position="331"/>
        <end position="350"/>
    </location>
</feature>
<reference evidence="3" key="1">
    <citation type="submission" date="2020-06" db="EMBL/GenBank/DDBJ databases">
        <authorList>
            <consortium name="Plant Systems Biology data submission"/>
        </authorList>
    </citation>
    <scope>NUCLEOTIDE SEQUENCE</scope>
    <source>
        <strain evidence="3">D6</strain>
    </source>
</reference>
<feature type="transmembrane region" description="Helical" evidence="2">
    <location>
        <begin position="120"/>
        <end position="141"/>
    </location>
</feature>